<organism evidence="1 2">
    <name type="scientific">Hymenobacter mellowenesis</name>
    <dbReference type="NCBI Taxonomy" id="3063995"/>
    <lineage>
        <taxon>Bacteria</taxon>
        <taxon>Pseudomonadati</taxon>
        <taxon>Bacteroidota</taxon>
        <taxon>Cytophagia</taxon>
        <taxon>Cytophagales</taxon>
        <taxon>Hymenobacteraceae</taxon>
        <taxon>Hymenobacter</taxon>
    </lineage>
</organism>
<gene>
    <name evidence="1" type="ORF">Q5H92_03325</name>
</gene>
<dbReference type="RefSeq" id="WP_305010061.1">
    <property type="nucleotide sequence ID" value="NZ_JAUQSX010000001.1"/>
</dbReference>
<dbReference type="EMBL" id="JAUQSX010000001">
    <property type="protein sequence ID" value="MDO7845375.1"/>
    <property type="molecule type" value="Genomic_DNA"/>
</dbReference>
<dbReference type="Proteomes" id="UP001167796">
    <property type="component" value="Unassembled WGS sequence"/>
</dbReference>
<evidence type="ECO:0000313" key="2">
    <source>
        <dbReference type="Proteomes" id="UP001167796"/>
    </source>
</evidence>
<evidence type="ECO:0000313" key="1">
    <source>
        <dbReference type="EMBL" id="MDO7845375.1"/>
    </source>
</evidence>
<accession>A0ABT9A843</accession>
<reference evidence="1" key="1">
    <citation type="submission" date="2023-07" db="EMBL/GenBank/DDBJ databases">
        <authorList>
            <person name="Kim M.K."/>
        </authorList>
    </citation>
    <scope>NUCLEOTIDE SEQUENCE</scope>
    <source>
        <strain evidence="1">M29</strain>
    </source>
</reference>
<proteinExistence type="predicted"/>
<keyword evidence="2" id="KW-1185">Reference proteome</keyword>
<comment type="caution">
    <text evidence="1">The sequence shown here is derived from an EMBL/GenBank/DDBJ whole genome shotgun (WGS) entry which is preliminary data.</text>
</comment>
<protein>
    <submittedName>
        <fullName evidence="1">Uncharacterized protein</fullName>
    </submittedName>
</protein>
<name>A0ABT9A843_9BACT</name>
<sequence length="133" mass="13929">MDSTANIPQTPATPEVPMAVSDQQNSALLDDTLTFLTASTPTNSGPQGLAEVERWQAVLASSERPGLAKIKQELNQLNELLTDSKTPAHDIAELLASLGAETAKVAEDAGGDYSSPLTNLSKLLIKAGNTLSK</sequence>